<keyword evidence="2" id="KW-1185">Reference proteome</keyword>
<dbReference type="Proteomes" id="UP000821845">
    <property type="component" value="Chromosome 10"/>
</dbReference>
<organism evidence="1 2">
    <name type="scientific">Hyalomma asiaticum</name>
    <name type="common">Tick</name>
    <dbReference type="NCBI Taxonomy" id="266040"/>
    <lineage>
        <taxon>Eukaryota</taxon>
        <taxon>Metazoa</taxon>
        <taxon>Ecdysozoa</taxon>
        <taxon>Arthropoda</taxon>
        <taxon>Chelicerata</taxon>
        <taxon>Arachnida</taxon>
        <taxon>Acari</taxon>
        <taxon>Parasitiformes</taxon>
        <taxon>Ixodida</taxon>
        <taxon>Ixodoidea</taxon>
        <taxon>Ixodidae</taxon>
        <taxon>Hyalomminae</taxon>
        <taxon>Hyalomma</taxon>
    </lineage>
</organism>
<protein>
    <submittedName>
        <fullName evidence="1">Uncharacterized protein</fullName>
    </submittedName>
</protein>
<proteinExistence type="predicted"/>
<comment type="caution">
    <text evidence="1">The sequence shown here is derived from an EMBL/GenBank/DDBJ whole genome shotgun (WGS) entry which is preliminary data.</text>
</comment>
<name>A0ACB7TC09_HYAAI</name>
<evidence type="ECO:0000313" key="2">
    <source>
        <dbReference type="Proteomes" id="UP000821845"/>
    </source>
</evidence>
<accession>A0ACB7TC09</accession>
<sequence length="328" mass="37162">MVQPAAPSVQGFALGSSSSSSSPQEEKKKQTKRRMAIYRRYQGQRQYHPVYRASIVDVLRYRIRRRHMWHLLVFLICVLGSLMVIQRPVRRLMRPSTRVSPWLLPRDSLSKACTTVDVAARFDCHPDVGLSRATCERRGCCFHKPKPDDVGVPACFFPAGYNGYKLKHTKEASSAVVMTQMRRVRPSGFPEDASEIDVVASLFSSEVARLTVTAPDDIYRTSVPPVPEQHEPASRLLAVYTTRLGDVVVYRPEDRQILFETDLSRLVYTPRFVQLVTLVPTTNLYGLGLSRGPLQRSVLRPHVGFNRDLQAVVIEHHVHIYGFDGTEC</sequence>
<reference evidence="1" key="1">
    <citation type="submission" date="2020-05" db="EMBL/GenBank/DDBJ databases">
        <title>Large-scale comparative analyses of tick genomes elucidate their genetic diversity and vector capacities.</title>
        <authorList>
            <person name="Jia N."/>
            <person name="Wang J."/>
            <person name="Shi W."/>
            <person name="Du L."/>
            <person name="Sun Y."/>
            <person name="Zhan W."/>
            <person name="Jiang J."/>
            <person name="Wang Q."/>
            <person name="Zhang B."/>
            <person name="Ji P."/>
            <person name="Sakyi L.B."/>
            <person name="Cui X."/>
            <person name="Yuan T."/>
            <person name="Jiang B."/>
            <person name="Yang W."/>
            <person name="Lam T.T.-Y."/>
            <person name="Chang Q."/>
            <person name="Ding S."/>
            <person name="Wang X."/>
            <person name="Zhu J."/>
            <person name="Ruan X."/>
            <person name="Zhao L."/>
            <person name="Wei J."/>
            <person name="Que T."/>
            <person name="Du C."/>
            <person name="Cheng J."/>
            <person name="Dai P."/>
            <person name="Han X."/>
            <person name="Huang E."/>
            <person name="Gao Y."/>
            <person name="Liu J."/>
            <person name="Shao H."/>
            <person name="Ye R."/>
            <person name="Li L."/>
            <person name="Wei W."/>
            <person name="Wang X."/>
            <person name="Wang C."/>
            <person name="Yang T."/>
            <person name="Huo Q."/>
            <person name="Li W."/>
            <person name="Guo W."/>
            <person name="Chen H."/>
            <person name="Zhou L."/>
            <person name="Ni X."/>
            <person name="Tian J."/>
            <person name="Zhou Y."/>
            <person name="Sheng Y."/>
            <person name="Liu T."/>
            <person name="Pan Y."/>
            <person name="Xia L."/>
            <person name="Li J."/>
            <person name="Zhao F."/>
            <person name="Cao W."/>
        </authorList>
    </citation>
    <scope>NUCLEOTIDE SEQUENCE</scope>
    <source>
        <strain evidence="1">Hyas-2018</strain>
    </source>
</reference>
<dbReference type="EMBL" id="CM023490">
    <property type="protein sequence ID" value="KAH6943656.1"/>
    <property type="molecule type" value="Genomic_DNA"/>
</dbReference>
<gene>
    <name evidence="1" type="ORF">HPB50_025048</name>
</gene>
<evidence type="ECO:0000313" key="1">
    <source>
        <dbReference type="EMBL" id="KAH6943656.1"/>
    </source>
</evidence>